<name>A0A316TJT0_9ACTN</name>
<dbReference type="PANTHER" id="PTHR47829">
    <property type="entry name" value="HYDROLASE, PUTATIVE (AFU_ORTHOLOGUE AFUA_1G12880)-RELATED"/>
    <property type="match status" value="1"/>
</dbReference>
<dbReference type="Proteomes" id="UP000245507">
    <property type="component" value="Unassembled WGS sequence"/>
</dbReference>
<dbReference type="InterPro" id="IPR036412">
    <property type="entry name" value="HAD-like_sf"/>
</dbReference>
<dbReference type="Gene3D" id="3.40.50.1000">
    <property type="entry name" value="HAD superfamily/HAD-like"/>
    <property type="match status" value="1"/>
</dbReference>
<dbReference type="PANTHER" id="PTHR47829:SF1">
    <property type="entry name" value="HAD FAMILY PHOSPHATASE"/>
    <property type="match status" value="1"/>
</dbReference>
<dbReference type="InterPro" id="IPR023214">
    <property type="entry name" value="HAD_sf"/>
</dbReference>
<evidence type="ECO:0000256" key="1">
    <source>
        <dbReference type="SAM" id="MobiDB-lite"/>
    </source>
</evidence>
<dbReference type="PRINTS" id="PR00413">
    <property type="entry name" value="HADHALOGNASE"/>
</dbReference>
<evidence type="ECO:0000313" key="2">
    <source>
        <dbReference type="EMBL" id="PWN04827.1"/>
    </source>
</evidence>
<proteinExistence type="predicted"/>
<dbReference type="SFLD" id="SFLDG01129">
    <property type="entry name" value="C1.5:_HAD__Beta-PGM__Phosphata"/>
    <property type="match status" value="1"/>
</dbReference>
<reference evidence="2 3" key="1">
    <citation type="submission" date="2018-05" db="EMBL/GenBank/DDBJ databases">
        <title>Nocardioides silvaticus genome.</title>
        <authorList>
            <person name="Li C."/>
            <person name="Wang G."/>
        </authorList>
    </citation>
    <scope>NUCLEOTIDE SEQUENCE [LARGE SCALE GENOMIC DNA]</scope>
    <source>
        <strain evidence="2 3">CCTCC AB 2018079</strain>
    </source>
</reference>
<comment type="caution">
    <text evidence="2">The sequence shown here is derived from an EMBL/GenBank/DDBJ whole genome shotgun (WGS) entry which is preliminary data.</text>
</comment>
<dbReference type="SFLD" id="SFLDS00003">
    <property type="entry name" value="Haloacid_Dehalogenase"/>
    <property type="match status" value="1"/>
</dbReference>
<sequence>MRPRLPGGQLGAGGVDELDGEDTGGLEGQRTDQKGHVAMVRTRAPGRARSVPRSGPLLFREQERRSLCWNGLRQQDRPMATARALLLDIGGVVLRNARELIRMRAAVDAPEVSAYLEEVDFAGPGDELWQQMLRHEVTEREYWARRSGEVGRAMGHDDWTTYDLISWIYHRPEPDWLAAEVVELMTDAKAAGLPLVALTNDLVDFHGEEWASAQEWLKPFDTIVDGSVTGVLKPDPAAYALAIEAIGVPAGEIVYLDDMPVNVAGGTAVGLQAIEVAHEDKGAAVAEARRRLGL</sequence>
<keyword evidence="3" id="KW-1185">Reference proteome</keyword>
<dbReference type="NCBIfam" id="TIGR01509">
    <property type="entry name" value="HAD-SF-IA-v3"/>
    <property type="match status" value="1"/>
</dbReference>
<dbReference type="InterPro" id="IPR006439">
    <property type="entry name" value="HAD-SF_hydro_IA"/>
</dbReference>
<dbReference type="EMBL" id="QGDD01000001">
    <property type="protein sequence ID" value="PWN04827.1"/>
    <property type="molecule type" value="Genomic_DNA"/>
</dbReference>
<protein>
    <recommendedName>
        <fullName evidence="4">HAD family hydrolase</fullName>
    </recommendedName>
</protein>
<evidence type="ECO:0000313" key="3">
    <source>
        <dbReference type="Proteomes" id="UP000245507"/>
    </source>
</evidence>
<gene>
    <name evidence="2" type="ORF">DJ010_04260</name>
</gene>
<feature type="region of interest" description="Disordered" evidence="1">
    <location>
        <begin position="1"/>
        <end position="30"/>
    </location>
</feature>
<organism evidence="2 3">
    <name type="scientific">Nocardioides silvaticus</name>
    <dbReference type="NCBI Taxonomy" id="2201891"/>
    <lineage>
        <taxon>Bacteria</taxon>
        <taxon>Bacillati</taxon>
        <taxon>Actinomycetota</taxon>
        <taxon>Actinomycetes</taxon>
        <taxon>Propionibacteriales</taxon>
        <taxon>Nocardioidaceae</taxon>
        <taxon>Nocardioides</taxon>
    </lineage>
</organism>
<dbReference type="AlphaFoldDB" id="A0A316TJT0"/>
<evidence type="ECO:0008006" key="4">
    <source>
        <dbReference type="Google" id="ProtNLM"/>
    </source>
</evidence>
<dbReference type="InterPro" id="IPR052898">
    <property type="entry name" value="ACAD10-like"/>
</dbReference>
<accession>A0A316TJT0</accession>
<dbReference type="SUPFAM" id="SSF56784">
    <property type="entry name" value="HAD-like"/>
    <property type="match status" value="1"/>
</dbReference>
<dbReference type="Pfam" id="PF00702">
    <property type="entry name" value="Hydrolase"/>
    <property type="match status" value="1"/>
</dbReference>